<feature type="region of interest" description="Disordered" evidence="1">
    <location>
        <begin position="65"/>
        <end position="94"/>
    </location>
</feature>
<accession>A0A4Z1FDH2</accession>
<dbReference type="AlphaFoldDB" id="A0A4Z1FDH2"/>
<dbReference type="Proteomes" id="UP000297777">
    <property type="component" value="Unassembled WGS sequence"/>
</dbReference>
<comment type="caution">
    <text evidence="2">The sequence shown here is derived from an EMBL/GenBank/DDBJ whole genome shotgun (WGS) entry which is preliminary data.</text>
</comment>
<evidence type="ECO:0000313" key="2">
    <source>
        <dbReference type="EMBL" id="TGO19471.1"/>
    </source>
</evidence>
<evidence type="ECO:0000256" key="1">
    <source>
        <dbReference type="SAM" id="MobiDB-lite"/>
    </source>
</evidence>
<name>A0A4Z1FDH2_9HELO</name>
<proteinExistence type="predicted"/>
<reference evidence="2 3" key="1">
    <citation type="submission" date="2017-12" db="EMBL/GenBank/DDBJ databases">
        <title>Comparative genomics of Botrytis spp.</title>
        <authorList>
            <person name="Valero-Jimenez C.A."/>
            <person name="Tapia P."/>
            <person name="Veloso J."/>
            <person name="Silva-Moreno E."/>
            <person name="Staats M."/>
            <person name="Valdes J.H."/>
            <person name="Van Kan J.A.L."/>
        </authorList>
    </citation>
    <scope>NUCLEOTIDE SEQUENCE [LARGE SCALE GENOMIC DNA]</scope>
    <source>
        <strain evidence="2 3">Bt9001</strain>
    </source>
</reference>
<keyword evidence="3" id="KW-1185">Reference proteome</keyword>
<organism evidence="2 3">
    <name type="scientific">Botrytis tulipae</name>
    <dbReference type="NCBI Taxonomy" id="87230"/>
    <lineage>
        <taxon>Eukaryota</taxon>
        <taxon>Fungi</taxon>
        <taxon>Dikarya</taxon>
        <taxon>Ascomycota</taxon>
        <taxon>Pezizomycotina</taxon>
        <taxon>Leotiomycetes</taxon>
        <taxon>Helotiales</taxon>
        <taxon>Sclerotiniaceae</taxon>
        <taxon>Botrytis</taxon>
    </lineage>
</organism>
<protein>
    <submittedName>
        <fullName evidence="2">Uncharacterized protein</fullName>
    </submittedName>
</protein>
<gene>
    <name evidence="2" type="ORF">BTUL_0004g01100</name>
</gene>
<evidence type="ECO:0000313" key="3">
    <source>
        <dbReference type="Proteomes" id="UP000297777"/>
    </source>
</evidence>
<sequence>MPQNLPRIENDSNSLAPPCGEPGSFINVIGLLMEAVGMSVEPRLNLPPRPKTVVAPNSHFVVEPEPSNGLPLAPPGRGFVNTTNSPPYVDSKSSKVPRTTLTLIRLADPSSNLSIAYVPQRPPFNRASRAPNMIVL</sequence>
<dbReference type="OrthoDB" id="10380848at2759"/>
<dbReference type="EMBL" id="PQXH01000004">
    <property type="protein sequence ID" value="TGO19471.1"/>
    <property type="molecule type" value="Genomic_DNA"/>
</dbReference>